<dbReference type="Pfam" id="PF00615">
    <property type="entry name" value="RGS"/>
    <property type="match status" value="1"/>
</dbReference>
<dbReference type="Proteomes" id="UP000694548">
    <property type="component" value="Chromosome sgr11"/>
</dbReference>
<dbReference type="FunFam" id="1.10.196.10:FF:000001">
    <property type="entry name" value="Regulator of G-protein signaling 8"/>
    <property type="match status" value="1"/>
</dbReference>
<dbReference type="PROSITE" id="PS50132">
    <property type="entry name" value="RGS"/>
    <property type="match status" value="1"/>
</dbReference>
<sequence length="205" mass="23251">MDHPLIILIFLLPVLRRSLSEGSLLQEPPSPHFLSDSTIHCLTRTATLHHSPGPAPNPPSPQTLRKQPSTGEVLKWAESLEALLTNQYGLAMFRHFLKSEFSEENLDFWLAVERYKNTRPFSKMAARAETIYNEFISANGVNVDSFVRESTNQSLQFGVSPTSFQQAQDQIFTLMESDSYQRFLKSRLYTQLANQDSGMTSELPN</sequence>
<evidence type="ECO:0000256" key="1">
    <source>
        <dbReference type="ARBA" id="ARBA00022700"/>
    </source>
</evidence>
<feature type="domain" description="RGS" evidence="4">
    <location>
        <begin position="79"/>
        <end position="193"/>
    </location>
</feature>
<protein>
    <recommendedName>
        <fullName evidence="4">RGS domain-containing protein</fullName>
    </recommendedName>
</protein>
<feature type="region of interest" description="Disordered" evidence="2">
    <location>
        <begin position="47"/>
        <end position="68"/>
    </location>
</feature>
<evidence type="ECO:0000313" key="5">
    <source>
        <dbReference type="Ensembl" id="ENSNFUP00015040896.1"/>
    </source>
</evidence>
<dbReference type="InterPro" id="IPR036305">
    <property type="entry name" value="RGS_sf"/>
</dbReference>
<evidence type="ECO:0000256" key="2">
    <source>
        <dbReference type="SAM" id="MobiDB-lite"/>
    </source>
</evidence>
<dbReference type="InterPro" id="IPR016137">
    <property type="entry name" value="RGS"/>
</dbReference>
<reference evidence="5" key="3">
    <citation type="submission" date="2025-09" db="UniProtKB">
        <authorList>
            <consortium name="Ensembl"/>
        </authorList>
    </citation>
    <scope>IDENTIFICATION</scope>
</reference>
<dbReference type="PANTHER" id="PTHR10845:SF259">
    <property type="entry name" value="RGS DOMAIN-CONTAINING PROTEIN-RELATED"/>
    <property type="match status" value="1"/>
</dbReference>
<evidence type="ECO:0000259" key="4">
    <source>
        <dbReference type="PROSITE" id="PS50132"/>
    </source>
</evidence>
<accession>A0A8C6VUC9</accession>
<organism evidence="5 6">
    <name type="scientific">Nothobranchius furzeri</name>
    <name type="common">Turquoise killifish</name>
    <dbReference type="NCBI Taxonomy" id="105023"/>
    <lineage>
        <taxon>Eukaryota</taxon>
        <taxon>Metazoa</taxon>
        <taxon>Chordata</taxon>
        <taxon>Craniata</taxon>
        <taxon>Vertebrata</taxon>
        <taxon>Euteleostomi</taxon>
        <taxon>Actinopterygii</taxon>
        <taxon>Neopterygii</taxon>
        <taxon>Teleostei</taxon>
        <taxon>Neoteleostei</taxon>
        <taxon>Acanthomorphata</taxon>
        <taxon>Ovalentaria</taxon>
        <taxon>Atherinomorphae</taxon>
        <taxon>Cyprinodontiformes</taxon>
        <taxon>Nothobranchiidae</taxon>
        <taxon>Nothobranchius</taxon>
    </lineage>
</organism>
<proteinExistence type="predicted"/>
<dbReference type="SUPFAM" id="SSF48097">
    <property type="entry name" value="Regulator of G-protein signaling, RGS"/>
    <property type="match status" value="1"/>
</dbReference>
<reference evidence="5" key="1">
    <citation type="submission" date="2014-08" db="EMBL/GenBank/DDBJ databases">
        <authorList>
            <person name="Senf B."/>
            <person name="Petzold A."/>
            <person name="Downie B.R."/>
            <person name="Koch P."/>
            <person name="Platzer M."/>
        </authorList>
    </citation>
    <scope>NUCLEOTIDE SEQUENCE [LARGE SCALE GENOMIC DNA]</scope>
    <source>
        <strain evidence="5">GRZ</strain>
    </source>
</reference>
<feature type="chain" id="PRO_5034547657" description="RGS domain-containing protein" evidence="3">
    <location>
        <begin position="21"/>
        <end position="205"/>
    </location>
</feature>
<evidence type="ECO:0000256" key="3">
    <source>
        <dbReference type="SAM" id="SignalP"/>
    </source>
</evidence>
<dbReference type="GO" id="GO:0009968">
    <property type="term" value="P:negative regulation of signal transduction"/>
    <property type="evidence" value="ECO:0007669"/>
    <property type="project" value="UniProtKB-KW"/>
</dbReference>
<dbReference type="FunFam" id="1.10.167.10:FF:000001">
    <property type="entry name" value="Putative regulator of g-protein signaling 12"/>
    <property type="match status" value="1"/>
</dbReference>
<dbReference type="PRINTS" id="PR01301">
    <property type="entry name" value="RGSPROTEIN"/>
</dbReference>
<keyword evidence="6" id="KW-1185">Reference proteome</keyword>
<dbReference type="Ensembl" id="ENSNFUT00015042693.1">
    <property type="protein sequence ID" value="ENSNFUP00015040896.1"/>
    <property type="gene ID" value="ENSNFUG00015019595.1"/>
</dbReference>
<dbReference type="PANTHER" id="PTHR10845">
    <property type="entry name" value="REGULATOR OF G PROTEIN SIGNALING"/>
    <property type="match status" value="1"/>
</dbReference>
<dbReference type="Gene3D" id="1.10.167.10">
    <property type="entry name" value="Regulator of G-protein Signalling 4, domain 2"/>
    <property type="match status" value="1"/>
</dbReference>
<dbReference type="SMART" id="SM00315">
    <property type="entry name" value="RGS"/>
    <property type="match status" value="1"/>
</dbReference>
<keyword evidence="1" id="KW-0734">Signal transduction inhibitor</keyword>
<name>A0A8C6VUC9_NOTFU</name>
<feature type="signal peptide" evidence="3">
    <location>
        <begin position="1"/>
        <end position="20"/>
    </location>
</feature>
<keyword evidence="3" id="KW-0732">Signal</keyword>
<reference evidence="5" key="2">
    <citation type="submission" date="2025-08" db="UniProtKB">
        <authorList>
            <consortium name="Ensembl"/>
        </authorList>
    </citation>
    <scope>IDENTIFICATION</scope>
</reference>
<dbReference type="GeneTree" id="ENSGT00940000154416"/>
<dbReference type="AlphaFoldDB" id="A0A8C6VUC9"/>
<dbReference type="InterPro" id="IPR044926">
    <property type="entry name" value="RGS_subdomain_2"/>
</dbReference>
<evidence type="ECO:0000313" key="6">
    <source>
        <dbReference type="Proteomes" id="UP000694548"/>
    </source>
</evidence>